<reference evidence="10 11" key="1">
    <citation type="submission" date="2017-10" db="EMBL/GenBank/DDBJ databases">
        <title>Massilia psychrophilum sp. nov., a novel purple-pigmented bacterium isolated from Tianshan glacier, Xinjiang Municipality, China.</title>
        <authorList>
            <person name="Wang H."/>
        </authorList>
    </citation>
    <scope>NUCLEOTIDE SEQUENCE [LARGE SCALE GENOMIC DNA]</scope>
    <source>
        <strain evidence="10 11">JCM 30813</strain>
    </source>
</reference>
<evidence type="ECO:0000313" key="11">
    <source>
        <dbReference type="Proteomes" id="UP000228593"/>
    </source>
</evidence>
<dbReference type="SMART" id="SM00387">
    <property type="entry name" value="HATPase_c"/>
    <property type="match status" value="1"/>
</dbReference>
<feature type="domain" description="Histidine kinase" evidence="8">
    <location>
        <begin position="415"/>
        <end position="647"/>
    </location>
</feature>
<keyword evidence="4 7" id="KW-0812">Transmembrane</keyword>
<dbReference type="InterPro" id="IPR003594">
    <property type="entry name" value="HATPase_dom"/>
</dbReference>
<dbReference type="SMART" id="SM01079">
    <property type="entry name" value="CHASE"/>
    <property type="match status" value="1"/>
</dbReference>
<dbReference type="SUPFAM" id="SSF55874">
    <property type="entry name" value="ATPase domain of HSP90 chaperone/DNA topoisomerase II/histidine kinase"/>
    <property type="match status" value="1"/>
</dbReference>
<dbReference type="PANTHER" id="PTHR43065:SF47">
    <property type="match status" value="1"/>
</dbReference>
<dbReference type="Pfam" id="PF03924">
    <property type="entry name" value="CHASE"/>
    <property type="match status" value="1"/>
</dbReference>
<dbReference type="AlphaFoldDB" id="A0A2G8T0D3"/>
<evidence type="ECO:0000259" key="8">
    <source>
        <dbReference type="PROSITE" id="PS50109"/>
    </source>
</evidence>
<dbReference type="PROSITE" id="PS50839">
    <property type="entry name" value="CHASE"/>
    <property type="match status" value="1"/>
</dbReference>
<proteinExistence type="predicted"/>
<dbReference type="PROSITE" id="PS50109">
    <property type="entry name" value="HIS_KIN"/>
    <property type="match status" value="1"/>
</dbReference>
<comment type="subcellular location">
    <subcellularLocation>
        <location evidence="2">Membrane</location>
    </subcellularLocation>
</comment>
<dbReference type="PRINTS" id="PR00344">
    <property type="entry name" value="BCTRLSENSOR"/>
</dbReference>
<gene>
    <name evidence="10" type="ORF">CR103_12710</name>
</gene>
<keyword evidence="11" id="KW-1185">Reference proteome</keyword>
<evidence type="ECO:0000256" key="1">
    <source>
        <dbReference type="ARBA" id="ARBA00000085"/>
    </source>
</evidence>
<dbReference type="Gene3D" id="3.30.565.10">
    <property type="entry name" value="Histidine kinase-like ATPase, C-terminal domain"/>
    <property type="match status" value="1"/>
</dbReference>
<keyword evidence="6 7" id="KW-0472">Membrane</keyword>
<dbReference type="Pfam" id="PF02518">
    <property type="entry name" value="HATPase_c"/>
    <property type="match status" value="1"/>
</dbReference>
<organism evidence="10 11">
    <name type="scientific">Massilia psychrophila</name>
    <dbReference type="NCBI Taxonomy" id="1603353"/>
    <lineage>
        <taxon>Bacteria</taxon>
        <taxon>Pseudomonadati</taxon>
        <taxon>Pseudomonadota</taxon>
        <taxon>Betaproteobacteria</taxon>
        <taxon>Burkholderiales</taxon>
        <taxon>Oxalobacteraceae</taxon>
        <taxon>Telluria group</taxon>
        <taxon>Massilia</taxon>
    </lineage>
</organism>
<accession>A0A2G8T0D3</accession>
<evidence type="ECO:0000256" key="7">
    <source>
        <dbReference type="SAM" id="Phobius"/>
    </source>
</evidence>
<dbReference type="InterPro" id="IPR036890">
    <property type="entry name" value="HATPase_C_sf"/>
</dbReference>
<dbReference type="GO" id="GO:0016020">
    <property type="term" value="C:membrane"/>
    <property type="evidence" value="ECO:0007669"/>
    <property type="project" value="UniProtKB-SubCell"/>
</dbReference>
<dbReference type="Proteomes" id="UP000228593">
    <property type="component" value="Unassembled WGS sequence"/>
</dbReference>
<dbReference type="EC" id="2.7.13.3" evidence="3"/>
<feature type="transmembrane region" description="Helical" evidence="7">
    <location>
        <begin position="21"/>
        <end position="44"/>
    </location>
</feature>
<dbReference type="InterPro" id="IPR004358">
    <property type="entry name" value="Sig_transdc_His_kin-like_C"/>
</dbReference>
<dbReference type="InterPro" id="IPR005467">
    <property type="entry name" value="His_kinase_dom"/>
</dbReference>
<feature type="transmembrane region" description="Helical" evidence="7">
    <location>
        <begin position="327"/>
        <end position="347"/>
    </location>
</feature>
<evidence type="ECO:0000256" key="3">
    <source>
        <dbReference type="ARBA" id="ARBA00012438"/>
    </source>
</evidence>
<evidence type="ECO:0000256" key="6">
    <source>
        <dbReference type="ARBA" id="ARBA00023136"/>
    </source>
</evidence>
<evidence type="ECO:0000259" key="9">
    <source>
        <dbReference type="PROSITE" id="PS50839"/>
    </source>
</evidence>
<evidence type="ECO:0000256" key="2">
    <source>
        <dbReference type="ARBA" id="ARBA00004370"/>
    </source>
</evidence>
<dbReference type="CDD" id="cd00075">
    <property type="entry name" value="HATPase"/>
    <property type="match status" value="1"/>
</dbReference>
<dbReference type="OrthoDB" id="9812260at2"/>
<evidence type="ECO:0000256" key="5">
    <source>
        <dbReference type="ARBA" id="ARBA00022989"/>
    </source>
</evidence>
<comment type="caution">
    <text evidence="10">The sequence shown here is derived from an EMBL/GenBank/DDBJ whole genome shotgun (WGS) entry which is preliminary data.</text>
</comment>
<keyword evidence="5 7" id="KW-1133">Transmembrane helix</keyword>
<name>A0A2G8T0D3_9BURK</name>
<dbReference type="PANTHER" id="PTHR43065">
    <property type="entry name" value="SENSOR HISTIDINE KINASE"/>
    <property type="match status" value="1"/>
</dbReference>
<evidence type="ECO:0000313" key="10">
    <source>
        <dbReference type="EMBL" id="PIL39481.1"/>
    </source>
</evidence>
<comment type="catalytic activity">
    <reaction evidence="1">
        <text>ATP + protein L-histidine = ADP + protein N-phospho-L-histidine.</text>
        <dbReference type="EC" id="2.7.13.3"/>
    </reaction>
</comment>
<sequence length="652" mass="70116">MLKAGRGAHDLARSRLRRDPIRLNGYLAFVIGIGITIWTCLVVMNAQDAQIRSNFVRDTDKVSADTSARLRIYFDVLLSLKGLFAVAGDVDRAQFARFVKTLRLSERHPGFRAIQFVRAVPDRELAGFAAASQADSAPQFAVHPVFASEQHFVIEFNEPMKGNEGAFGLDLASLPPHRAAVEAARDSGEIVATGRTLLVQDAGRQPGFVARVPIYRRNMPTGSVPERRAAFIGVVAIAFRVDDLMREVIEPTLLANMALDIVDTGDAKAGLAPPTGVVETLFDSRQRGTRILSRLVAQGHIKVAQRHWLVQYRALANSRYARDITPLVLIATAGMVISSLIAALLVASRRSRSLAGRLRATLDERHASLAELERQKSQVELAHGDLSSVLVTLKQAQASLITSEKLASLGALVAGIAHELNTPIGNSLLTATALADMVTEFEKKYAAGGIKRSALEAHMADTRLACDIIASSLSRAAGLITSFKQVSVDQTSDMRRCFALGEVVRDTVTTYAAQLRRANCAIDVDVPPQLVLDSYPGGLGQVLSNLINNALLHAFAANGASKIVISAREIEHGQLMLDFSDDGVGMTQKTLHQVFDPFFTTKMGQGGSGLGMNIVYNVVTGMLGGSIGIASTPGNGTSVTITMPKNAPRRLE</sequence>
<dbReference type="EMBL" id="PDOB01000018">
    <property type="protein sequence ID" value="PIL39481.1"/>
    <property type="molecule type" value="Genomic_DNA"/>
</dbReference>
<protein>
    <recommendedName>
        <fullName evidence="3">histidine kinase</fullName>
        <ecNumber evidence="3">2.7.13.3</ecNumber>
    </recommendedName>
</protein>
<dbReference type="InterPro" id="IPR042240">
    <property type="entry name" value="CHASE_sf"/>
</dbReference>
<dbReference type="Gene3D" id="3.30.450.350">
    <property type="entry name" value="CHASE domain"/>
    <property type="match status" value="1"/>
</dbReference>
<evidence type="ECO:0000256" key="4">
    <source>
        <dbReference type="ARBA" id="ARBA00022692"/>
    </source>
</evidence>
<feature type="domain" description="CHASE" evidence="9">
    <location>
        <begin position="86"/>
        <end position="311"/>
    </location>
</feature>
<dbReference type="GO" id="GO:0004673">
    <property type="term" value="F:protein histidine kinase activity"/>
    <property type="evidence" value="ECO:0007669"/>
    <property type="project" value="UniProtKB-EC"/>
</dbReference>
<dbReference type="GO" id="GO:0007165">
    <property type="term" value="P:signal transduction"/>
    <property type="evidence" value="ECO:0007669"/>
    <property type="project" value="UniProtKB-ARBA"/>
</dbReference>
<dbReference type="Gene3D" id="1.10.287.130">
    <property type="match status" value="1"/>
</dbReference>
<dbReference type="InterPro" id="IPR006189">
    <property type="entry name" value="CHASE_dom"/>
</dbReference>